<dbReference type="InterPro" id="IPR011009">
    <property type="entry name" value="Kinase-like_dom_sf"/>
</dbReference>
<dbReference type="Pfam" id="PF07714">
    <property type="entry name" value="PK_Tyr_Ser-Thr"/>
    <property type="match status" value="1"/>
</dbReference>
<dbReference type="InterPro" id="IPR000719">
    <property type="entry name" value="Prot_kinase_dom"/>
</dbReference>
<dbReference type="Proteomes" id="UP000436088">
    <property type="component" value="Unassembled WGS sequence"/>
</dbReference>
<dbReference type="SUPFAM" id="SSF52058">
    <property type="entry name" value="L domain-like"/>
    <property type="match status" value="1"/>
</dbReference>
<evidence type="ECO:0000259" key="2">
    <source>
        <dbReference type="PROSITE" id="PS50011"/>
    </source>
</evidence>
<sequence length="413" mass="45785">MNNNRLKGPLPDLSSLKNLKLLDISLNMLTSKLPAGVFSLPNISHLNLASNSLSGSLLDDLNCGRNLEFFDILNNRPTGSLPSCLNFETRVVKFSGNCLSIVGHHQHPGSYCREFEVHVYKRNGGGKGIGVTILPLSDTGAAFAAEIRTRQLNMICRIRESVTVKEGLAPLNCPFDIIYVPESAKPGAQILPTCRSFALEELKEATNNFGNSASLLEMLAKIRHPHLVCILGYCIEVKQDDHCTVNRVFLVFEYVPNGSFQSRLSDYFPGEVLDWPERLAVLIGVCKAVHFLHTGVIPGFFHNRLKANNILINEHQLAKLSDYGLSIISEETGNYGTKAEEPKSWRTTRSEDDVYSFGLILLEMMLGRSVAAKKGATLRAELASLSKKEGRAKMMNPVILSTVPKNRYRQWLA</sequence>
<name>A0A6A3CP30_HIBSY</name>
<evidence type="ECO:0000313" key="4">
    <source>
        <dbReference type="Proteomes" id="UP000436088"/>
    </source>
</evidence>
<comment type="subcellular location">
    <subcellularLocation>
        <location evidence="1">Membrane</location>
        <topology evidence="1">Single-pass type I membrane protein</topology>
    </subcellularLocation>
</comment>
<dbReference type="InterPro" id="IPR032675">
    <property type="entry name" value="LRR_dom_sf"/>
</dbReference>
<gene>
    <name evidence="3" type="ORF">F3Y22_tig00002847pilonHSYRG00168</name>
</gene>
<dbReference type="GO" id="GO:0005524">
    <property type="term" value="F:ATP binding"/>
    <property type="evidence" value="ECO:0007669"/>
    <property type="project" value="UniProtKB-KW"/>
</dbReference>
<dbReference type="InterPro" id="IPR001245">
    <property type="entry name" value="Ser-Thr/Tyr_kinase_cat_dom"/>
</dbReference>
<dbReference type="EMBL" id="VEPZ02000198">
    <property type="protein sequence ID" value="KAE8730913.1"/>
    <property type="molecule type" value="Genomic_DNA"/>
</dbReference>
<dbReference type="PROSITE" id="PS50011">
    <property type="entry name" value="PROTEIN_KINASE_DOM"/>
    <property type="match status" value="1"/>
</dbReference>
<proteinExistence type="predicted"/>
<dbReference type="SUPFAM" id="SSF56112">
    <property type="entry name" value="Protein kinase-like (PK-like)"/>
    <property type="match status" value="1"/>
</dbReference>
<evidence type="ECO:0000256" key="1">
    <source>
        <dbReference type="ARBA" id="ARBA00004479"/>
    </source>
</evidence>
<evidence type="ECO:0000313" key="3">
    <source>
        <dbReference type="EMBL" id="KAE8730913.1"/>
    </source>
</evidence>
<protein>
    <submittedName>
        <fullName evidence="3">Leucine-rich repeat protein kinase family protein isoform 6</fullName>
    </submittedName>
</protein>
<dbReference type="PANTHER" id="PTHR48006">
    <property type="entry name" value="LEUCINE-RICH REPEAT-CONTAINING PROTEIN DDB_G0281931-RELATED"/>
    <property type="match status" value="1"/>
</dbReference>
<organism evidence="3 4">
    <name type="scientific">Hibiscus syriacus</name>
    <name type="common">Rose of Sharon</name>
    <dbReference type="NCBI Taxonomy" id="106335"/>
    <lineage>
        <taxon>Eukaryota</taxon>
        <taxon>Viridiplantae</taxon>
        <taxon>Streptophyta</taxon>
        <taxon>Embryophyta</taxon>
        <taxon>Tracheophyta</taxon>
        <taxon>Spermatophyta</taxon>
        <taxon>Magnoliopsida</taxon>
        <taxon>eudicotyledons</taxon>
        <taxon>Gunneridae</taxon>
        <taxon>Pentapetalae</taxon>
        <taxon>rosids</taxon>
        <taxon>malvids</taxon>
        <taxon>Malvales</taxon>
        <taxon>Malvaceae</taxon>
        <taxon>Malvoideae</taxon>
        <taxon>Hibiscus</taxon>
    </lineage>
</organism>
<keyword evidence="4" id="KW-1185">Reference proteome</keyword>
<accession>A0A6A3CP30</accession>
<feature type="domain" description="Protein kinase" evidence="2">
    <location>
        <begin position="117"/>
        <end position="413"/>
    </location>
</feature>
<keyword evidence="3" id="KW-0808">Transferase</keyword>
<reference evidence="3" key="1">
    <citation type="submission" date="2019-09" db="EMBL/GenBank/DDBJ databases">
        <title>Draft genome information of white flower Hibiscus syriacus.</title>
        <authorList>
            <person name="Kim Y.-M."/>
        </authorList>
    </citation>
    <scope>NUCLEOTIDE SEQUENCE [LARGE SCALE GENOMIC DNA]</scope>
    <source>
        <strain evidence="3">YM2019G1</strain>
    </source>
</reference>
<dbReference type="Gene3D" id="3.80.10.10">
    <property type="entry name" value="Ribonuclease Inhibitor"/>
    <property type="match status" value="1"/>
</dbReference>
<keyword evidence="3" id="KW-0418">Kinase</keyword>
<dbReference type="PANTHER" id="PTHR48006:SF80">
    <property type="entry name" value="PROTEIN KINASE DOMAIN-CONTAINING PROTEIN"/>
    <property type="match status" value="1"/>
</dbReference>
<dbReference type="InterPro" id="IPR051824">
    <property type="entry name" value="LRR_Rcpt-Like_S/T_Kinase"/>
</dbReference>
<dbReference type="GO" id="GO:0016020">
    <property type="term" value="C:membrane"/>
    <property type="evidence" value="ECO:0007669"/>
    <property type="project" value="UniProtKB-SubCell"/>
</dbReference>
<dbReference type="FunFam" id="3.80.10.10:FF:000380">
    <property type="entry name" value="Putative inactive leucine-rich repeat receptor-like protein kinase"/>
    <property type="match status" value="1"/>
</dbReference>
<dbReference type="GO" id="GO:0004674">
    <property type="term" value="F:protein serine/threonine kinase activity"/>
    <property type="evidence" value="ECO:0007669"/>
    <property type="project" value="UniProtKB-KW"/>
</dbReference>
<dbReference type="Gene3D" id="1.10.510.10">
    <property type="entry name" value="Transferase(Phosphotransferase) domain 1"/>
    <property type="match status" value="1"/>
</dbReference>
<comment type="caution">
    <text evidence="3">The sequence shown here is derived from an EMBL/GenBank/DDBJ whole genome shotgun (WGS) entry which is preliminary data.</text>
</comment>
<dbReference type="AlphaFoldDB" id="A0A6A3CP30"/>